<gene>
    <name evidence="1" type="ORF">KC19_1G048200</name>
</gene>
<sequence>MVAPCVDSLMQGNAVIEIEASRQQPRETAELNNSGVSRLIALAGQHSSLESDLDNHFEHSNSLSLVLRRSGEGTFGEPGLF</sequence>
<proteinExistence type="predicted"/>
<dbReference type="AlphaFoldDB" id="A0A8T0J3K3"/>
<evidence type="ECO:0000313" key="1">
    <source>
        <dbReference type="EMBL" id="KAG0589792.1"/>
    </source>
</evidence>
<dbReference type="EMBL" id="CM026421">
    <property type="protein sequence ID" value="KAG0589792.1"/>
    <property type="molecule type" value="Genomic_DNA"/>
</dbReference>
<dbReference type="Proteomes" id="UP000822688">
    <property type="component" value="Chromosome 1"/>
</dbReference>
<evidence type="ECO:0000313" key="2">
    <source>
        <dbReference type="Proteomes" id="UP000822688"/>
    </source>
</evidence>
<comment type="caution">
    <text evidence="1">The sequence shown here is derived from an EMBL/GenBank/DDBJ whole genome shotgun (WGS) entry which is preliminary data.</text>
</comment>
<keyword evidence="2" id="KW-1185">Reference proteome</keyword>
<name>A0A8T0J3K3_CERPU</name>
<protein>
    <submittedName>
        <fullName evidence="1">Uncharacterized protein</fullName>
    </submittedName>
</protein>
<accession>A0A8T0J3K3</accession>
<organism evidence="1 2">
    <name type="scientific">Ceratodon purpureus</name>
    <name type="common">Fire moss</name>
    <name type="synonym">Dicranum purpureum</name>
    <dbReference type="NCBI Taxonomy" id="3225"/>
    <lineage>
        <taxon>Eukaryota</taxon>
        <taxon>Viridiplantae</taxon>
        <taxon>Streptophyta</taxon>
        <taxon>Embryophyta</taxon>
        <taxon>Bryophyta</taxon>
        <taxon>Bryophytina</taxon>
        <taxon>Bryopsida</taxon>
        <taxon>Dicranidae</taxon>
        <taxon>Pseudoditrichales</taxon>
        <taxon>Ditrichaceae</taxon>
        <taxon>Ceratodon</taxon>
    </lineage>
</organism>
<reference evidence="1" key="1">
    <citation type="submission" date="2020-06" db="EMBL/GenBank/DDBJ databases">
        <title>WGS assembly of Ceratodon purpureus strain R40.</title>
        <authorList>
            <person name="Carey S.B."/>
            <person name="Jenkins J."/>
            <person name="Shu S."/>
            <person name="Lovell J.T."/>
            <person name="Sreedasyam A."/>
            <person name="Maumus F."/>
            <person name="Tiley G.P."/>
            <person name="Fernandez-Pozo N."/>
            <person name="Barry K."/>
            <person name="Chen C."/>
            <person name="Wang M."/>
            <person name="Lipzen A."/>
            <person name="Daum C."/>
            <person name="Saski C.A."/>
            <person name="Payton A.C."/>
            <person name="Mcbreen J.C."/>
            <person name="Conrad R.E."/>
            <person name="Kollar L.M."/>
            <person name="Olsson S."/>
            <person name="Huttunen S."/>
            <person name="Landis J.B."/>
            <person name="Wickett N.J."/>
            <person name="Johnson M.G."/>
            <person name="Rensing S.A."/>
            <person name="Grimwood J."/>
            <person name="Schmutz J."/>
            <person name="Mcdaniel S.F."/>
        </authorList>
    </citation>
    <scope>NUCLEOTIDE SEQUENCE</scope>
    <source>
        <strain evidence="1">R40</strain>
    </source>
</reference>